<feature type="non-terminal residue" evidence="2">
    <location>
        <position position="266"/>
    </location>
</feature>
<name>A0AA35WHZ0_GEOBA</name>
<dbReference type="Pfam" id="PF00531">
    <property type="entry name" value="Death"/>
    <property type="match status" value="1"/>
</dbReference>
<dbReference type="InterPro" id="IPR011029">
    <property type="entry name" value="DEATH-like_dom_sf"/>
</dbReference>
<evidence type="ECO:0000313" key="2">
    <source>
        <dbReference type="EMBL" id="CAI8014995.1"/>
    </source>
</evidence>
<dbReference type="CDD" id="cd01670">
    <property type="entry name" value="Death"/>
    <property type="match status" value="1"/>
</dbReference>
<reference evidence="2" key="1">
    <citation type="submission" date="2023-03" db="EMBL/GenBank/DDBJ databases">
        <authorList>
            <person name="Steffen K."/>
            <person name="Cardenas P."/>
        </authorList>
    </citation>
    <scope>NUCLEOTIDE SEQUENCE</scope>
</reference>
<dbReference type="SUPFAM" id="SSF47986">
    <property type="entry name" value="DEATH domain"/>
    <property type="match status" value="1"/>
</dbReference>
<dbReference type="Gene3D" id="1.10.533.10">
    <property type="entry name" value="Death Domain, Fas"/>
    <property type="match status" value="1"/>
</dbReference>
<proteinExistence type="predicted"/>
<accession>A0AA35WHZ0</accession>
<dbReference type="AlphaFoldDB" id="A0AA35WHZ0"/>
<dbReference type="GO" id="GO:0007165">
    <property type="term" value="P:signal transduction"/>
    <property type="evidence" value="ECO:0007669"/>
    <property type="project" value="InterPro"/>
</dbReference>
<dbReference type="EMBL" id="CASHTH010001411">
    <property type="protein sequence ID" value="CAI8014995.1"/>
    <property type="molecule type" value="Genomic_DNA"/>
</dbReference>
<evidence type="ECO:0000259" key="1">
    <source>
        <dbReference type="PROSITE" id="PS50017"/>
    </source>
</evidence>
<comment type="caution">
    <text evidence="2">The sequence shown here is derived from an EMBL/GenBank/DDBJ whole genome shotgun (WGS) entry which is preliminary data.</text>
</comment>
<gene>
    <name evidence="2" type="ORF">GBAR_LOCUS9345</name>
</gene>
<sequence length="266" mass="29915">PTGWAPPGVYCCSVCHLQSHAHWEVIHKPPTTPHNKDAPDRQLCQISRNSITFSKRDRPGTVTFIDNFSFFVACVNVDTRKMDREELVEHCQAVRSELFAAVVAGLENTHHTNSRPVPAFLCPVQNESCSTELHIARISENGKKWICSENSNVFDSVSPKQTLWFTGAITSPSKSKAPKLSDLANCVAAIIPQKWKPVAIQLELSRGERKAIEKDEDECFDRFMAVLEQWKQSASRPYTWKTLITALKSASVDENSLAEQLDRDFC</sequence>
<protein>
    <recommendedName>
        <fullName evidence="1">Death domain-containing protein</fullName>
    </recommendedName>
</protein>
<dbReference type="InterPro" id="IPR000488">
    <property type="entry name" value="Death_dom"/>
</dbReference>
<organism evidence="2 3">
    <name type="scientific">Geodia barretti</name>
    <name type="common">Barrett's horny sponge</name>
    <dbReference type="NCBI Taxonomy" id="519541"/>
    <lineage>
        <taxon>Eukaryota</taxon>
        <taxon>Metazoa</taxon>
        <taxon>Porifera</taxon>
        <taxon>Demospongiae</taxon>
        <taxon>Heteroscleromorpha</taxon>
        <taxon>Tetractinellida</taxon>
        <taxon>Astrophorina</taxon>
        <taxon>Geodiidae</taxon>
        <taxon>Geodia</taxon>
    </lineage>
</organism>
<keyword evidence="3" id="KW-1185">Reference proteome</keyword>
<feature type="domain" description="Death" evidence="1">
    <location>
        <begin position="194"/>
        <end position="248"/>
    </location>
</feature>
<evidence type="ECO:0000313" key="3">
    <source>
        <dbReference type="Proteomes" id="UP001174909"/>
    </source>
</evidence>
<dbReference type="PROSITE" id="PS50017">
    <property type="entry name" value="DEATH_DOMAIN"/>
    <property type="match status" value="1"/>
</dbReference>
<dbReference type="Proteomes" id="UP001174909">
    <property type="component" value="Unassembled WGS sequence"/>
</dbReference>